<dbReference type="InterPro" id="IPR016747">
    <property type="entry name" value="Phosphotransbutyrylase"/>
</dbReference>
<dbReference type="PIRSF" id="PIRSF019083">
    <property type="entry name" value="UCP019083_VanZ"/>
    <property type="match status" value="1"/>
</dbReference>
<feature type="domain" description="VanZ-like" evidence="2">
    <location>
        <begin position="23"/>
        <end position="160"/>
    </location>
</feature>
<feature type="transmembrane region" description="Helical" evidence="1">
    <location>
        <begin position="87"/>
        <end position="104"/>
    </location>
</feature>
<dbReference type="Proteomes" id="UP000295718">
    <property type="component" value="Unassembled WGS sequence"/>
</dbReference>
<dbReference type="Pfam" id="PF04892">
    <property type="entry name" value="VanZ"/>
    <property type="match status" value="1"/>
</dbReference>
<accession>A0A4R1R102</accession>
<reference evidence="3 4" key="1">
    <citation type="submission" date="2019-03" db="EMBL/GenBank/DDBJ databases">
        <title>Genomic Encyclopedia of Type Strains, Phase IV (KMG-IV): sequencing the most valuable type-strain genomes for metagenomic binning, comparative biology and taxonomic classification.</title>
        <authorList>
            <person name="Goeker M."/>
        </authorList>
    </citation>
    <scope>NUCLEOTIDE SEQUENCE [LARGE SCALE GENOMIC DNA]</scope>
    <source>
        <strain evidence="3 4">DSM 100556</strain>
    </source>
</reference>
<dbReference type="STRING" id="1469948.GCA_000732725_01856"/>
<keyword evidence="1" id="KW-1133">Transmembrane helix</keyword>
<name>A0A4R1R102_9FIRM</name>
<evidence type="ECO:0000256" key="1">
    <source>
        <dbReference type="SAM" id="Phobius"/>
    </source>
</evidence>
<keyword evidence="4" id="KW-1185">Reference proteome</keyword>
<dbReference type="NCBIfam" id="NF037970">
    <property type="entry name" value="vanZ_1"/>
    <property type="match status" value="1"/>
</dbReference>
<keyword evidence="1" id="KW-0812">Transmembrane</keyword>
<dbReference type="OrthoDB" id="291892at2"/>
<dbReference type="AlphaFoldDB" id="A0A4R1R102"/>
<organism evidence="3 4">
    <name type="scientific">Kineothrix alysoides</name>
    <dbReference type="NCBI Taxonomy" id="1469948"/>
    <lineage>
        <taxon>Bacteria</taxon>
        <taxon>Bacillati</taxon>
        <taxon>Bacillota</taxon>
        <taxon>Clostridia</taxon>
        <taxon>Lachnospirales</taxon>
        <taxon>Lachnospiraceae</taxon>
        <taxon>Kineothrix</taxon>
    </lineage>
</organism>
<dbReference type="InterPro" id="IPR006976">
    <property type="entry name" value="VanZ-like"/>
</dbReference>
<protein>
    <submittedName>
        <fullName evidence="3">VanZ like protein</fullName>
    </submittedName>
</protein>
<comment type="caution">
    <text evidence="3">The sequence shown here is derived from an EMBL/GenBank/DDBJ whole genome shotgun (WGS) entry which is preliminary data.</text>
</comment>
<dbReference type="RefSeq" id="WP_081905933.1">
    <property type="nucleotide sequence ID" value="NZ_JPNB01000001.1"/>
</dbReference>
<evidence type="ECO:0000259" key="2">
    <source>
        <dbReference type="Pfam" id="PF04892"/>
    </source>
</evidence>
<gene>
    <name evidence="3" type="ORF">EDD76_105151</name>
</gene>
<evidence type="ECO:0000313" key="4">
    <source>
        <dbReference type="Proteomes" id="UP000295718"/>
    </source>
</evidence>
<feature type="transmembrane region" description="Helical" evidence="1">
    <location>
        <begin position="145"/>
        <end position="164"/>
    </location>
</feature>
<feature type="transmembrane region" description="Helical" evidence="1">
    <location>
        <begin position="12"/>
        <end position="32"/>
    </location>
</feature>
<feature type="transmembrane region" description="Helical" evidence="1">
    <location>
        <begin position="109"/>
        <end position="125"/>
    </location>
</feature>
<proteinExistence type="predicted"/>
<sequence>MKYILLFIKKTLRLVLRPLSFVPALLVMYMIFQLSAQNGITSSQLSYKVSFKIVTVADKVLDKDFSKAQIEHYADRIHHYVRKLGHVTEYFILAVTVAFPLYVYGVRGFPLMIVAGIFCVGFAAFDEYHQSFVAGRGPSSRDVAIDSIGIFIGIILVRIVGWAGRKTIFRPLSNHK</sequence>
<keyword evidence="1" id="KW-0472">Membrane</keyword>
<evidence type="ECO:0000313" key="3">
    <source>
        <dbReference type="EMBL" id="TCL58976.1"/>
    </source>
</evidence>
<dbReference type="EMBL" id="SLUO01000005">
    <property type="protein sequence ID" value="TCL58976.1"/>
    <property type="molecule type" value="Genomic_DNA"/>
</dbReference>